<evidence type="ECO:0000313" key="5">
    <source>
        <dbReference type="Proteomes" id="UP000019753"/>
    </source>
</evidence>
<feature type="domain" description="D-isomer specific 2-hydroxyacid dehydrogenase NAD-binding" evidence="3">
    <location>
        <begin position="101"/>
        <end position="272"/>
    </location>
</feature>
<dbReference type="PANTHER" id="PTHR43333:SF1">
    <property type="entry name" value="D-ISOMER SPECIFIC 2-HYDROXYACID DEHYDROGENASE NAD-BINDING DOMAIN-CONTAINING PROTEIN"/>
    <property type="match status" value="1"/>
</dbReference>
<evidence type="ECO:0000256" key="1">
    <source>
        <dbReference type="ARBA" id="ARBA00023002"/>
    </source>
</evidence>
<dbReference type="PANTHER" id="PTHR43333">
    <property type="entry name" value="2-HACID_DH_C DOMAIN-CONTAINING PROTEIN"/>
    <property type="match status" value="1"/>
</dbReference>
<evidence type="ECO:0000313" key="4">
    <source>
        <dbReference type="EMBL" id="EYR64592.1"/>
    </source>
</evidence>
<dbReference type="InterPro" id="IPR036291">
    <property type="entry name" value="NAD(P)-bd_dom_sf"/>
</dbReference>
<dbReference type="EMBL" id="AXCW01000024">
    <property type="protein sequence ID" value="EYR64592.1"/>
    <property type="molecule type" value="Genomic_DNA"/>
</dbReference>
<accession>A0A021VZU1</accession>
<gene>
    <name evidence="4" type="ORF">N866_08040</name>
</gene>
<reference evidence="4 5" key="1">
    <citation type="submission" date="2014-01" db="EMBL/GenBank/DDBJ databases">
        <title>Actinotalea ferrariae CF5-4.</title>
        <authorList>
            <person name="Chen F."/>
            <person name="Li Y."/>
            <person name="Wang G."/>
        </authorList>
    </citation>
    <scope>NUCLEOTIDE SEQUENCE [LARGE SCALE GENOMIC DNA]</scope>
    <source>
        <strain evidence="4 5">CF5-4</strain>
    </source>
</reference>
<sequence length="304" mass="32060">MTTHPTVLTPFPVEADGAEVVVWDGGPLPADDVLDRVGLFVVPYTFAPWATDPLRRGLPALRAVQSLTAGVEHLAHLVPPGVDLCNARGVHDASTAELAVGLTIASLRRFDEAVRAQDAHHWAHARHPALADRRVLVVGWGSIGQAVGRRLAPFECEVVPVASQARSEPDGTVVHGIDELPDLLPTADVVVLVVPLTAATRHLVDARFLAALPDGALVVNVARGAVVDTDALLAELATGRLRAAVDVTDPEPPPAGHPLWDAPGLLLTPHVGGNTTAFEPRARRLVQAQVRRFVAGGPLENVVP</sequence>
<dbReference type="GO" id="GO:0051287">
    <property type="term" value="F:NAD binding"/>
    <property type="evidence" value="ECO:0007669"/>
    <property type="project" value="InterPro"/>
</dbReference>
<name>A0A021VZU1_9CELL</name>
<dbReference type="AlphaFoldDB" id="A0A021VZU1"/>
<dbReference type="Gene3D" id="3.40.50.720">
    <property type="entry name" value="NAD(P)-binding Rossmann-like Domain"/>
    <property type="match status" value="2"/>
</dbReference>
<dbReference type="RefSeq" id="WP_034222906.1">
    <property type="nucleotide sequence ID" value="NZ_AXCW01000024.1"/>
</dbReference>
<dbReference type="PROSITE" id="PS00671">
    <property type="entry name" value="D_2_HYDROXYACID_DH_3"/>
    <property type="match status" value="1"/>
</dbReference>
<evidence type="ECO:0000256" key="2">
    <source>
        <dbReference type="ARBA" id="ARBA00023027"/>
    </source>
</evidence>
<dbReference type="SUPFAM" id="SSF51735">
    <property type="entry name" value="NAD(P)-binding Rossmann-fold domains"/>
    <property type="match status" value="1"/>
</dbReference>
<keyword evidence="2" id="KW-0520">NAD</keyword>
<evidence type="ECO:0000259" key="3">
    <source>
        <dbReference type="Pfam" id="PF02826"/>
    </source>
</evidence>
<proteinExistence type="predicted"/>
<dbReference type="SUPFAM" id="SSF52283">
    <property type="entry name" value="Formate/glycerate dehydrogenase catalytic domain-like"/>
    <property type="match status" value="1"/>
</dbReference>
<organism evidence="4 5">
    <name type="scientific">Actinotalea ferrariae CF5-4</name>
    <dbReference type="NCBI Taxonomy" id="948458"/>
    <lineage>
        <taxon>Bacteria</taxon>
        <taxon>Bacillati</taxon>
        <taxon>Actinomycetota</taxon>
        <taxon>Actinomycetes</taxon>
        <taxon>Micrococcales</taxon>
        <taxon>Cellulomonadaceae</taxon>
        <taxon>Actinotalea</taxon>
    </lineage>
</organism>
<dbReference type="CDD" id="cd12166">
    <property type="entry name" value="2-Hacid_dh_7"/>
    <property type="match status" value="1"/>
</dbReference>
<protein>
    <submittedName>
        <fullName evidence="4">Dihydrofolate reductase</fullName>
    </submittedName>
</protein>
<keyword evidence="1" id="KW-0560">Oxidoreductase</keyword>
<dbReference type="Proteomes" id="UP000019753">
    <property type="component" value="Unassembled WGS sequence"/>
</dbReference>
<dbReference type="GO" id="GO:0016616">
    <property type="term" value="F:oxidoreductase activity, acting on the CH-OH group of donors, NAD or NADP as acceptor"/>
    <property type="evidence" value="ECO:0007669"/>
    <property type="project" value="UniProtKB-ARBA"/>
</dbReference>
<dbReference type="OrthoDB" id="4324715at2"/>
<dbReference type="InterPro" id="IPR029753">
    <property type="entry name" value="D-isomer_DH_CS"/>
</dbReference>
<dbReference type="InterPro" id="IPR006140">
    <property type="entry name" value="D-isomer_DH_NAD-bd"/>
</dbReference>
<dbReference type="Pfam" id="PF02826">
    <property type="entry name" value="2-Hacid_dh_C"/>
    <property type="match status" value="1"/>
</dbReference>
<keyword evidence="5" id="KW-1185">Reference proteome</keyword>
<comment type="caution">
    <text evidence="4">The sequence shown here is derived from an EMBL/GenBank/DDBJ whole genome shotgun (WGS) entry which is preliminary data.</text>
</comment>